<dbReference type="SUPFAM" id="SSF54427">
    <property type="entry name" value="NTF2-like"/>
    <property type="match status" value="1"/>
</dbReference>
<feature type="chain" id="PRO_5015870202" description="SnoaL-like domain-containing protein" evidence="1">
    <location>
        <begin position="26"/>
        <end position="160"/>
    </location>
</feature>
<gene>
    <name evidence="3" type="ORF">CLV62_101242</name>
</gene>
<organism evidence="3 4">
    <name type="scientific">Dysgonomonas alginatilytica</name>
    <dbReference type="NCBI Taxonomy" id="1605892"/>
    <lineage>
        <taxon>Bacteria</taxon>
        <taxon>Pseudomonadati</taxon>
        <taxon>Bacteroidota</taxon>
        <taxon>Bacteroidia</taxon>
        <taxon>Bacteroidales</taxon>
        <taxon>Dysgonomonadaceae</taxon>
        <taxon>Dysgonomonas</taxon>
    </lineage>
</organism>
<evidence type="ECO:0000313" key="3">
    <source>
        <dbReference type="EMBL" id="PXV68976.1"/>
    </source>
</evidence>
<feature type="signal peptide" evidence="1">
    <location>
        <begin position="1"/>
        <end position="25"/>
    </location>
</feature>
<dbReference type="RefSeq" id="WP_110308948.1">
    <property type="nucleotide sequence ID" value="NZ_QICL01000001.1"/>
</dbReference>
<feature type="domain" description="SnoaL-like" evidence="2">
    <location>
        <begin position="36"/>
        <end position="142"/>
    </location>
</feature>
<reference evidence="3 4" key="1">
    <citation type="submission" date="2018-03" db="EMBL/GenBank/DDBJ databases">
        <title>Genomic Encyclopedia of Archaeal and Bacterial Type Strains, Phase II (KMG-II): from individual species to whole genera.</title>
        <authorList>
            <person name="Goeker M."/>
        </authorList>
    </citation>
    <scope>NUCLEOTIDE SEQUENCE [LARGE SCALE GENOMIC DNA]</scope>
    <source>
        <strain evidence="3 4">DSM 100214</strain>
    </source>
</reference>
<protein>
    <recommendedName>
        <fullName evidence="2">SnoaL-like domain-containing protein</fullName>
    </recommendedName>
</protein>
<dbReference type="PANTHER" id="PTHR41252:SF1">
    <property type="entry name" value="BLR2505 PROTEIN"/>
    <property type="match status" value="1"/>
</dbReference>
<evidence type="ECO:0000313" key="4">
    <source>
        <dbReference type="Proteomes" id="UP000247973"/>
    </source>
</evidence>
<dbReference type="Proteomes" id="UP000247973">
    <property type="component" value="Unassembled WGS sequence"/>
</dbReference>
<dbReference type="EMBL" id="QICL01000001">
    <property type="protein sequence ID" value="PXV68976.1"/>
    <property type="molecule type" value="Genomic_DNA"/>
</dbReference>
<comment type="caution">
    <text evidence="3">The sequence shown here is derived from an EMBL/GenBank/DDBJ whole genome shotgun (WGS) entry which is preliminary data.</text>
</comment>
<dbReference type="PANTHER" id="PTHR41252">
    <property type="entry name" value="BLR2505 PROTEIN"/>
    <property type="match status" value="1"/>
</dbReference>
<keyword evidence="4" id="KW-1185">Reference proteome</keyword>
<keyword evidence="1" id="KW-0732">Signal</keyword>
<dbReference type="Gene3D" id="3.10.450.50">
    <property type="match status" value="1"/>
</dbReference>
<name>A0A2V3PVP2_9BACT</name>
<dbReference type="InterPro" id="IPR032710">
    <property type="entry name" value="NTF2-like_dom_sf"/>
</dbReference>
<evidence type="ECO:0000259" key="2">
    <source>
        <dbReference type="Pfam" id="PF12680"/>
    </source>
</evidence>
<dbReference type="OrthoDB" id="7876517at2"/>
<sequence>MLVRLKKTAIIVLAALSLTATNAYSQNTSKETDVVNNMLKAFGAGDMEALKATISDSSVWIYEGSSDIPYTGVYKGKEGAVQFITDIVSNVDVLDFQVKQLLAHGNTVVVLGSEKQKIKKNGQILEQNWVQVYTVEGGLITKMEEFANTSHAEKLFNTKE</sequence>
<proteinExistence type="predicted"/>
<evidence type="ECO:0000256" key="1">
    <source>
        <dbReference type="SAM" id="SignalP"/>
    </source>
</evidence>
<accession>A0A2V3PVP2</accession>
<dbReference type="Pfam" id="PF12680">
    <property type="entry name" value="SnoaL_2"/>
    <property type="match status" value="1"/>
</dbReference>
<dbReference type="InterPro" id="IPR037401">
    <property type="entry name" value="SnoaL-like"/>
</dbReference>
<dbReference type="AlphaFoldDB" id="A0A2V3PVP2"/>